<evidence type="ECO:0000313" key="2">
    <source>
        <dbReference type="EMBL" id="KAF6403634.1"/>
    </source>
</evidence>
<dbReference type="EMBL" id="JACASF010000022">
    <property type="protein sequence ID" value="KAF6403634.1"/>
    <property type="molecule type" value="Genomic_DNA"/>
</dbReference>
<reference evidence="2 3" key="1">
    <citation type="journal article" date="2020" name="Nature">
        <title>Six reference-quality genomes reveal evolution of bat adaptations.</title>
        <authorList>
            <person name="Jebb D."/>
            <person name="Huang Z."/>
            <person name="Pippel M."/>
            <person name="Hughes G.M."/>
            <person name="Lavrichenko K."/>
            <person name="Devanna P."/>
            <person name="Winkler S."/>
            <person name="Jermiin L.S."/>
            <person name="Skirmuntt E.C."/>
            <person name="Katzourakis A."/>
            <person name="Burkitt-Gray L."/>
            <person name="Ray D.A."/>
            <person name="Sullivan K.A.M."/>
            <person name="Roscito J.G."/>
            <person name="Kirilenko B.M."/>
            <person name="Davalos L.M."/>
            <person name="Corthals A.P."/>
            <person name="Power M.L."/>
            <person name="Jones G."/>
            <person name="Ransome R.D."/>
            <person name="Dechmann D.K.N."/>
            <person name="Locatelli A.G."/>
            <person name="Puechmaille S.J."/>
            <person name="Fedrigo O."/>
            <person name="Jarvis E.D."/>
            <person name="Hiller M."/>
            <person name="Vernes S.C."/>
            <person name="Myers E.W."/>
            <person name="Teeling E.C."/>
        </authorList>
    </citation>
    <scope>NUCLEOTIDE SEQUENCE [LARGE SCALE GENOMIC DNA]</scope>
    <source>
        <strain evidence="2">MMolMol1</strain>
        <tissue evidence="2">Muscle</tissue>
    </source>
</reference>
<dbReference type="Proteomes" id="UP000550707">
    <property type="component" value="Unassembled WGS sequence"/>
</dbReference>
<name>A0A7J8BYF5_MOLMO</name>
<feature type="compositionally biased region" description="Basic and acidic residues" evidence="1">
    <location>
        <begin position="105"/>
        <end position="117"/>
    </location>
</feature>
<protein>
    <submittedName>
        <fullName evidence="2">Uncharacterized protein</fullName>
    </submittedName>
</protein>
<evidence type="ECO:0000313" key="3">
    <source>
        <dbReference type="Proteomes" id="UP000550707"/>
    </source>
</evidence>
<dbReference type="AlphaFoldDB" id="A0A7J8BYF5"/>
<gene>
    <name evidence="2" type="ORF">HJG59_010040</name>
</gene>
<proteinExistence type="predicted"/>
<sequence length="128" mass="14058">MFLSLSLSLPPSLKSIKKTTTTTKKKHALSALAQWFERQPVDQSLIPVKGTYLGCSCPQPWLGHVGGSPTMCPFRIDISLSLCVSLSLSLSRSLFFALTPTLSEQKMEKMSSGEDKKKKIGMKGNPRN</sequence>
<feature type="region of interest" description="Disordered" evidence="1">
    <location>
        <begin position="104"/>
        <end position="128"/>
    </location>
</feature>
<organism evidence="2 3">
    <name type="scientific">Molossus molossus</name>
    <name type="common">Pallas' mastiff bat</name>
    <name type="synonym">Vespertilio molossus</name>
    <dbReference type="NCBI Taxonomy" id="27622"/>
    <lineage>
        <taxon>Eukaryota</taxon>
        <taxon>Metazoa</taxon>
        <taxon>Chordata</taxon>
        <taxon>Craniata</taxon>
        <taxon>Vertebrata</taxon>
        <taxon>Euteleostomi</taxon>
        <taxon>Mammalia</taxon>
        <taxon>Eutheria</taxon>
        <taxon>Laurasiatheria</taxon>
        <taxon>Chiroptera</taxon>
        <taxon>Yangochiroptera</taxon>
        <taxon>Molossidae</taxon>
        <taxon>Molossus</taxon>
    </lineage>
</organism>
<evidence type="ECO:0000256" key="1">
    <source>
        <dbReference type="SAM" id="MobiDB-lite"/>
    </source>
</evidence>
<keyword evidence="3" id="KW-1185">Reference proteome</keyword>
<dbReference type="InParanoid" id="A0A7J8BYF5"/>
<accession>A0A7J8BYF5</accession>
<comment type="caution">
    <text evidence="2">The sequence shown here is derived from an EMBL/GenBank/DDBJ whole genome shotgun (WGS) entry which is preliminary data.</text>
</comment>